<dbReference type="PANTHER" id="PTHR32328">
    <property type="entry name" value="L-SERYL-TRNA(SEC) SELENIUM TRANSFERASE"/>
    <property type="match status" value="1"/>
</dbReference>
<reference evidence="4 5" key="1">
    <citation type="journal article" date="2012" name="Stand. Genomic Sci.">
        <title>Complete genome sequence of Terriglobus saanensis type strain SP1PR4(T), an Acidobacteria from tundra soil.</title>
        <authorList>
            <person name="Rawat S.R."/>
            <person name="Mannisto M.K."/>
            <person name="Starovoytov V."/>
            <person name="Goodwin L."/>
            <person name="Nolan M."/>
            <person name="Hauser L."/>
            <person name="Land M."/>
            <person name="Davenport K.W."/>
            <person name="Woyke T."/>
            <person name="Haggblom M.M."/>
        </authorList>
    </citation>
    <scope>NUCLEOTIDE SEQUENCE</scope>
    <source>
        <strain evidence="5">ATCC BAA-1853 / DSM 23119 / SP1PR4</strain>
    </source>
</reference>
<dbReference type="eggNOG" id="COG1921">
    <property type="taxonomic scope" value="Bacteria"/>
</dbReference>
<dbReference type="GO" id="GO:0004125">
    <property type="term" value="F:L-seryl-tRNA(Sec) selenium transferase activity"/>
    <property type="evidence" value="ECO:0007669"/>
    <property type="project" value="TreeGrafter"/>
</dbReference>
<dbReference type="HOGENOM" id="CLU_040896_1_1_0"/>
<feature type="signal peptide" evidence="3">
    <location>
        <begin position="1"/>
        <end position="41"/>
    </location>
</feature>
<dbReference type="InterPro" id="IPR015421">
    <property type="entry name" value="PyrdxlP-dep_Trfase_major"/>
</dbReference>
<dbReference type="KEGG" id="tsa:AciPR4_0826"/>
<dbReference type="EMBL" id="CP002467">
    <property type="protein sequence ID" value="ADV81659.1"/>
    <property type="molecule type" value="Genomic_DNA"/>
</dbReference>
<dbReference type="InterPro" id="IPR006311">
    <property type="entry name" value="TAT_signal"/>
</dbReference>
<dbReference type="STRING" id="401053.AciPR4_0826"/>
<dbReference type="Gene3D" id="3.40.640.10">
    <property type="entry name" value="Type I PLP-dependent aspartate aminotransferase-like (Major domain)"/>
    <property type="match status" value="1"/>
</dbReference>
<evidence type="ECO:0000313" key="5">
    <source>
        <dbReference type="Proteomes" id="UP000006844"/>
    </source>
</evidence>
<evidence type="ECO:0000256" key="2">
    <source>
        <dbReference type="ARBA" id="ARBA00022898"/>
    </source>
</evidence>
<dbReference type="RefSeq" id="WP_013567392.1">
    <property type="nucleotide sequence ID" value="NC_014963.1"/>
</dbReference>
<proteinExistence type="predicted"/>
<name>E8V719_TERSS</name>
<dbReference type="Proteomes" id="UP000006844">
    <property type="component" value="Chromosome"/>
</dbReference>
<feature type="chain" id="PRO_5003229280" evidence="3">
    <location>
        <begin position="42"/>
        <end position="433"/>
    </location>
</feature>
<accession>E8V719</accession>
<protein>
    <submittedName>
        <fullName evidence="4">Selenocysteine synthase (Seryl-tRNASer selenium transferase)-like protein</fullName>
    </submittedName>
</protein>
<dbReference type="SUPFAM" id="SSF53383">
    <property type="entry name" value="PLP-dependent transferases"/>
    <property type="match status" value="1"/>
</dbReference>
<dbReference type="InterPro" id="IPR015424">
    <property type="entry name" value="PyrdxlP-dep_Trfase"/>
</dbReference>
<keyword evidence="2" id="KW-0663">Pyridoxal phosphate</keyword>
<organism evidence="4 5">
    <name type="scientific">Terriglobus saanensis (strain ATCC BAA-1853 / DSM 23119 / SP1PR4)</name>
    <dbReference type="NCBI Taxonomy" id="401053"/>
    <lineage>
        <taxon>Bacteria</taxon>
        <taxon>Pseudomonadati</taxon>
        <taxon>Acidobacteriota</taxon>
        <taxon>Terriglobia</taxon>
        <taxon>Terriglobales</taxon>
        <taxon>Acidobacteriaceae</taxon>
        <taxon>Terriglobus</taxon>
    </lineage>
</organism>
<keyword evidence="4" id="KW-0808">Transferase</keyword>
<dbReference type="PANTHER" id="PTHR32328:SF0">
    <property type="entry name" value="L-SERYL-TRNA(SEC) SELENIUM TRANSFERASE"/>
    <property type="match status" value="1"/>
</dbReference>
<dbReference type="OrthoDB" id="9787096at2"/>
<evidence type="ECO:0000313" key="4">
    <source>
        <dbReference type="EMBL" id="ADV81659.1"/>
    </source>
</evidence>
<evidence type="ECO:0000256" key="3">
    <source>
        <dbReference type="SAM" id="SignalP"/>
    </source>
</evidence>
<keyword evidence="3" id="KW-0732">Signal</keyword>
<gene>
    <name evidence="4" type="ordered locus">AciPR4_0826</name>
</gene>
<evidence type="ECO:0000256" key="1">
    <source>
        <dbReference type="ARBA" id="ARBA00001933"/>
    </source>
</evidence>
<dbReference type="PROSITE" id="PS51318">
    <property type="entry name" value="TAT"/>
    <property type="match status" value="1"/>
</dbReference>
<keyword evidence="5" id="KW-1185">Reference proteome</keyword>
<dbReference type="AlphaFoldDB" id="E8V719"/>
<sequence>MSRLNPAESSPLSRRRFFQWTSSLAATLGVVPLLQSTEALAAPAAAVSGEDYYAKLGVEKIINAAGTYTTLTAACMPATVVAAVQKAALHPVRLHDLQVKSGEYLAQRLKCEGALVTSGASGAITLATAACMQAANGNRPVDLPQKAEGLKKQVIVQRAHRYGYDHAIFLTGARITEVVTLDEYKAACAKGDAVMTNFFNAAEEEDGIAATAQIGREEWLRIAHEHNIPCHIDAAADMPPLSNLWKYTGMGFDLVSFSGGKGIRGPQNAGLLLGKKKYTDLAHQNNNPGEGVGRGMKVAKEQIVGMVAAIDWVLSHTEESMQGDYQKRADLIASMVKNVPSVKTETVVPKIANHVPHLLIRFDPAVTGITTSELVNRLRTEQPSIELNPNTGHKPNQGIPSDANTLVVGVWMLQPGEDAIVGRRIRAALTKKA</sequence>
<comment type="cofactor">
    <cofactor evidence="1">
        <name>pyridoxal 5'-phosphate</name>
        <dbReference type="ChEBI" id="CHEBI:597326"/>
    </cofactor>
</comment>